<reference evidence="2" key="1">
    <citation type="journal article" date="2016" name="Nat. Genet.">
        <title>A high-quality carrot genome assembly provides new insights into carotenoid accumulation and asterid genome evolution.</title>
        <authorList>
            <person name="Iorizzo M."/>
            <person name="Ellison S."/>
            <person name="Senalik D."/>
            <person name="Zeng P."/>
            <person name="Satapoomin P."/>
            <person name="Huang J."/>
            <person name="Bowman M."/>
            <person name="Iovene M."/>
            <person name="Sanseverino W."/>
            <person name="Cavagnaro P."/>
            <person name="Yildiz M."/>
            <person name="Macko-Podgorni A."/>
            <person name="Moranska E."/>
            <person name="Grzebelus E."/>
            <person name="Grzebelus D."/>
            <person name="Ashrafi H."/>
            <person name="Zheng Z."/>
            <person name="Cheng S."/>
            <person name="Spooner D."/>
            <person name="Van Deynze A."/>
            <person name="Simon P."/>
        </authorList>
    </citation>
    <scope>NUCLEOTIDE SEQUENCE [LARGE SCALE GENOMIC DNA]</scope>
    <source>
        <tissue evidence="2">Leaf</tissue>
    </source>
</reference>
<dbReference type="EMBL" id="LNRQ01000007">
    <property type="protein sequence ID" value="KZM88672.1"/>
    <property type="molecule type" value="Genomic_DNA"/>
</dbReference>
<keyword evidence="4" id="KW-1185">Reference proteome</keyword>
<protein>
    <submittedName>
        <fullName evidence="2">Uncharacterized protein</fullName>
    </submittedName>
</protein>
<feature type="region of interest" description="Disordered" evidence="1">
    <location>
        <begin position="1"/>
        <end position="53"/>
    </location>
</feature>
<dbReference type="Gramene" id="KZM88672">
    <property type="protein sequence ID" value="KZM88672"/>
    <property type="gene ID" value="DCAR_025747"/>
</dbReference>
<reference evidence="3" key="2">
    <citation type="submission" date="2022-03" db="EMBL/GenBank/DDBJ databases">
        <title>Draft title - Genomic analysis of global carrot germplasm unveils the trajectory of domestication and the origin of high carotenoid orange carrot.</title>
        <authorList>
            <person name="Iorizzo M."/>
            <person name="Ellison S."/>
            <person name="Senalik D."/>
            <person name="Macko-Podgorni A."/>
            <person name="Grzebelus D."/>
            <person name="Bostan H."/>
            <person name="Rolling W."/>
            <person name="Curaba J."/>
            <person name="Simon P."/>
        </authorList>
    </citation>
    <scope>NUCLEOTIDE SEQUENCE</scope>
    <source>
        <tissue evidence="3">Leaf</tissue>
    </source>
</reference>
<evidence type="ECO:0000256" key="1">
    <source>
        <dbReference type="SAM" id="MobiDB-lite"/>
    </source>
</evidence>
<dbReference type="Proteomes" id="UP000077755">
    <property type="component" value="Chromosome 7"/>
</dbReference>
<gene>
    <name evidence="2" type="ORF">DCAR_025747</name>
    <name evidence="3" type="ORF">DCAR_0729587</name>
</gene>
<organism evidence="2">
    <name type="scientific">Daucus carota subsp. sativus</name>
    <name type="common">Carrot</name>
    <dbReference type="NCBI Taxonomy" id="79200"/>
    <lineage>
        <taxon>Eukaryota</taxon>
        <taxon>Viridiplantae</taxon>
        <taxon>Streptophyta</taxon>
        <taxon>Embryophyta</taxon>
        <taxon>Tracheophyta</taxon>
        <taxon>Spermatophyta</taxon>
        <taxon>Magnoliopsida</taxon>
        <taxon>eudicotyledons</taxon>
        <taxon>Gunneridae</taxon>
        <taxon>Pentapetalae</taxon>
        <taxon>asterids</taxon>
        <taxon>campanulids</taxon>
        <taxon>Apiales</taxon>
        <taxon>Apiaceae</taxon>
        <taxon>Apioideae</taxon>
        <taxon>Scandiceae</taxon>
        <taxon>Daucinae</taxon>
        <taxon>Daucus</taxon>
        <taxon>Daucus sect. Daucus</taxon>
    </lineage>
</organism>
<evidence type="ECO:0000313" key="2">
    <source>
        <dbReference type="EMBL" id="KZM88672.1"/>
    </source>
</evidence>
<dbReference type="EMBL" id="CP093349">
    <property type="protein sequence ID" value="WOH10125.1"/>
    <property type="molecule type" value="Genomic_DNA"/>
</dbReference>
<evidence type="ECO:0000313" key="4">
    <source>
        <dbReference type="Proteomes" id="UP000077755"/>
    </source>
</evidence>
<proteinExistence type="predicted"/>
<name>A0A161ZMR9_DAUCS</name>
<sequence length="53" mass="5976">MDADELSRRESLEEDDEFMTPGEHFGSSGKKAAELHETSARGYMSPLKKRGME</sequence>
<feature type="compositionally biased region" description="Basic and acidic residues" evidence="1">
    <location>
        <begin position="1"/>
        <end position="11"/>
    </location>
</feature>
<dbReference type="AlphaFoldDB" id="A0A161ZMR9"/>
<evidence type="ECO:0000313" key="3">
    <source>
        <dbReference type="EMBL" id="WOH10125.1"/>
    </source>
</evidence>
<accession>A0A161ZMR9</accession>